<protein>
    <submittedName>
        <fullName evidence="1">TraB/GumN family protein</fullName>
    </submittedName>
</protein>
<reference evidence="1 2" key="1">
    <citation type="submission" date="2018-09" db="EMBL/GenBank/DDBJ databases">
        <authorList>
            <person name="Zhu H."/>
        </authorList>
    </citation>
    <scope>NUCLEOTIDE SEQUENCE [LARGE SCALE GENOMIC DNA]</scope>
    <source>
        <strain evidence="1 2">K1W22B-8</strain>
    </source>
</reference>
<gene>
    <name evidence="1" type="ORF">D3874_02620</name>
</gene>
<dbReference type="PANTHER" id="PTHR40590">
    <property type="entry name" value="CYTOPLASMIC PROTEIN-RELATED"/>
    <property type="match status" value="1"/>
</dbReference>
<keyword evidence="2" id="KW-1185">Reference proteome</keyword>
<dbReference type="Pfam" id="PF01963">
    <property type="entry name" value="TraB_PrgY_gumN"/>
    <property type="match status" value="1"/>
</dbReference>
<comment type="caution">
    <text evidence="1">The sequence shown here is derived from an EMBL/GenBank/DDBJ whole genome shotgun (WGS) entry which is preliminary data.</text>
</comment>
<name>A0A418WTY7_9PROT</name>
<dbReference type="InterPro" id="IPR047111">
    <property type="entry name" value="YbaP-like"/>
</dbReference>
<evidence type="ECO:0000313" key="1">
    <source>
        <dbReference type="EMBL" id="RJF94730.1"/>
    </source>
</evidence>
<accession>A0A418WTY7</accession>
<dbReference type="PANTHER" id="PTHR40590:SF1">
    <property type="entry name" value="CYTOPLASMIC PROTEIN"/>
    <property type="match status" value="1"/>
</dbReference>
<sequence>MPTGGQLRDNGSMLRHRLLSRLAGLGLVLLALAAARPAAAEPALWVVRDADSTIYLFGTIHVLRPQMEWLSPRLEAALGDSSELWLETDVGSGVATAFKLLRYGMDFSAPLSSKLTPVQREQLAQAAAAAGMTVRSFEAMRPWLAAMVLSTVPAIADGYDDKAGADSTLQRMAKEAGKPLRILETDTQQLRFFADLPPDVEMAMLADVLARGPMPVEALDEMAQAWAAGDQSGVENAFKEEEFSPDGVLYDVLIRRRNLAWADRIKTMMDGAGTSFIAVGAGHLVGPDSVQAALGKLGLNAERL</sequence>
<dbReference type="AlphaFoldDB" id="A0A418WTY7"/>
<dbReference type="EMBL" id="QYUK01000008">
    <property type="protein sequence ID" value="RJF94730.1"/>
    <property type="molecule type" value="Genomic_DNA"/>
</dbReference>
<evidence type="ECO:0000313" key="2">
    <source>
        <dbReference type="Proteomes" id="UP000284605"/>
    </source>
</evidence>
<dbReference type="Proteomes" id="UP000284605">
    <property type="component" value="Unassembled WGS sequence"/>
</dbReference>
<dbReference type="CDD" id="cd14789">
    <property type="entry name" value="Tiki"/>
    <property type="match status" value="1"/>
</dbReference>
<proteinExistence type="predicted"/>
<organism evidence="1 2">
    <name type="scientific">Oleomonas cavernae</name>
    <dbReference type="NCBI Taxonomy" id="2320859"/>
    <lineage>
        <taxon>Bacteria</taxon>
        <taxon>Pseudomonadati</taxon>
        <taxon>Pseudomonadota</taxon>
        <taxon>Alphaproteobacteria</taxon>
        <taxon>Acetobacterales</taxon>
        <taxon>Acetobacteraceae</taxon>
        <taxon>Oleomonas</taxon>
    </lineage>
</organism>
<dbReference type="InterPro" id="IPR002816">
    <property type="entry name" value="TraB/PrgY/GumN_fam"/>
</dbReference>